<dbReference type="Proteomes" id="UP001165941">
    <property type="component" value="Unassembled WGS sequence"/>
</dbReference>
<dbReference type="PANTHER" id="PTHR46711:SF1">
    <property type="entry name" value="HISTONE-LYSINE N-METHYLTRANSFERASE SETD2"/>
    <property type="match status" value="1"/>
</dbReference>
<dbReference type="EMBL" id="PGGH01020645">
    <property type="protein sequence ID" value="NIG58118.1"/>
    <property type="molecule type" value="Genomic_DNA"/>
</dbReference>
<feature type="region of interest" description="Disordered" evidence="1">
    <location>
        <begin position="567"/>
        <end position="606"/>
    </location>
</feature>
<evidence type="ECO:0000313" key="3">
    <source>
        <dbReference type="Proteomes" id="UP001165941"/>
    </source>
</evidence>
<feature type="compositionally biased region" description="Acidic residues" evidence="1">
    <location>
        <begin position="347"/>
        <end position="360"/>
    </location>
</feature>
<dbReference type="InterPro" id="IPR042294">
    <property type="entry name" value="SETD2_animal"/>
</dbReference>
<feature type="region of interest" description="Disordered" evidence="1">
    <location>
        <begin position="37"/>
        <end position="58"/>
    </location>
</feature>
<feature type="compositionally biased region" description="Basic and acidic residues" evidence="1">
    <location>
        <begin position="274"/>
        <end position="296"/>
    </location>
</feature>
<proteinExistence type="predicted"/>
<feature type="compositionally biased region" description="Basic and acidic residues" evidence="1">
    <location>
        <begin position="37"/>
        <end position="54"/>
    </location>
</feature>
<protein>
    <submittedName>
        <fullName evidence="2">Histone-lysine N-methyltransferase SETD2 isoform X2</fullName>
    </submittedName>
</protein>
<organism evidence="2 3">
    <name type="scientific">Pontoporia blainvillei</name>
    <name type="common">Franciscana</name>
    <name type="synonym">Delphinus blainvillei</name>
    <dbReference type="NCBI Taxonomy" id="48723"/>
    <lineage>
        <taxon>Eukaryota</taxon>
        <taxon>Metazoa</taxon>
        <taxon>Chordata</taxon>
        <taxon>Craniata</taxon>
        <taxon>Vertebrata</taxon>
        <taxon>Euteleostomi</taxon>
        <taxon>Mammalia</taxon>
        <taxon>Eutheria</taxon>
        <taxon>Laurasiatheria</taxon>
        <taxon>Artiodactyla</taxon>
        <taxon>Whippomorpha</taxon>
        <taxon>Cetacea</taxon>
        <taxon>Odontoceti</taxon>
        <taxon>Pontoporiidae</taxon>
        <taxon>Pontoporia</taxon>
    </lineage>
</organism>
<sequence>MSDDSVTGSEISPLVKTCMLSSNGFQNINRCKEKDLDDTHMQHSKSESSFRETEPPVSPYQDQLISFPVMTIDYSKTIVKEPVDVRVSCCKTKDSDIYCTSNDNHPSLSHSGAENTEPLVTKISSNSFMNVHLKSKTVICDNGSLTDQHSKFACGEYKQSVGSTSSASVNHFDDLYPPTGSSCIASSLQSLPTGINVDSLTLLQCGENTPPVLDTVLKSKSSEFLKHAEKEIIEVASGLPDSGRGFASWENRHNNGLSGKCVQEAQEQGNSILPDRRRPEISLDEEGGRRRAHTSDDSEVVFSSCDLNLITEDSDGVTYTLKCDSSGHASEIVPTVHEDYSGSSESSSDESDSEDTDSDDSSIPRNHLQSVVVVPKNSTLPMEETNPCSSWSSQSYRHYSDHWEDERLEPRRHSYEEKFESIAMDGFRSSPEELRNLGWDFSQQEKPTTTYQQPDSSYGACGGHKYQQSAEQYSGTGNYWQGNGYWDRRSAGRPPGTGVVYDRIQGQVPDSLTDDREEEENWDQRGESHFSGQSNKFFLSLQKDKGSVQAPEISSSSIKDSLAVNEEKDLSKNLEQNDRKDRGPLRKRRQELESDSESDGELQDRKEVRVEVEQGETAVPLGSALVGPSCVMEDFSDPERWKECAKQGKMPCYFDLIEESVYLTERRKNKSHRGFKRMQCEYSSF</sequence>
<feature type="region of interest" description="Disordered" evidence="1">
    <location>
        <begin position="266"/>
        <end position="297"/>
    </location>
</feature>
<accession>A0ABX0RZ51</accession>
<feature type="compositionally biased region" description="Basic and acidic residues" evidence="1">
    <location>
        <begin position="567"/>
        <end position="584"/>
    </location>
</feature>
<evidence type="ECO:0000313" key="2">
    <source>
        <dbReference type="EMBL" id="NIG58118.1"/>
    </source>
</evidence>
<comment type="caution">
    <text evidence="2">The sequence shown here is derived from an EMBL/GenBank/DDBJ whole genome shotgun (WGS) entry which is preliminary data.</text>
</comment>
<evidence type="ECO:0000256" key="1">
    <source>
        <dbReference type="SAM" id="MobiDB-lite"/>
    </source>
</evidence>
<feature type="region of interest" description="Disordered" evidence="1">
    <location>
        <begin position="332"/>
        <end position="368"/>
    </location>
</feature>
<feature type="region of interest" description="Disordered" evidence="1">
    <location>
        <begin position="487"/>
        <end position="533"/>
    </location>
</feature>
<name>A0ABX0RZ51_PONBL</name>
<keyword evidence="3" id="KW-1185">Reference proteome</keyword>
<gene>
    <name evidence="2" type="ORF">BU61_5388</name>
</gene>
<dbReference type="PANTHER" id="PTHR46711">
    <property type="entry name" value="HISTONE-LYSINE N-METHYLTRANSFERASE SETD2"/>
    <property type="match status" value="1"/>
</dbReference>
<reference evidence="2" key="1">
    <citation type="submission" date="2018-05" db="EMBL/GenBank/DDBJ databases">
        <authorList>
            <person name="Pedro S.L.S."/>
            <person name="Freitas R.C."/>
            <person name="Barreto A.S."/>
            <person name="Lima A.O.S."/>
        </authorList>
    </citation>
    <scope>NUCLEOTIDE SEQUENCE</scope>
    <source>
        <strain evidence="2">BP203</strain>
        <tissue evidence="2">Muscle</tissue>
    </source>
</reference>